<evidence type="ECO:0000313" key="4">
    <source>
        <dbReference type="EMBL" id="KAF9515285.1"/>
    </source>
</evidence>
<dbReference type="GO" id="GO:0048487">
    <property type="term" value="F:beta-tubulin binding"/>
    <property type="evidence" value="ECO:0007669"/>
    <property type="project" value="InterPro"/>
</dbReference>
<dbReference type="AlphaFoldDB" id="A0A9P6B0J9"/>
<keyword evidence="3" id="KW-0963">Cytoplasm</keyword>
<dbReference type="SUPFAM" id="SSF46988">
    <property type="entry name" value="Tubulin chaperone cofactor A"/>
    <property type="match status" value="1"/>
</dbReference>
<dbReference type="GO" id="GO:0005829">
    <property type="term" value="C:cytosol"/>
    <property type="evidence" value="ECO:0007669"/>
    <property type="project" value="TreeGrafter"/>
</dbReference>
<dbReference type="EMBL" id="MU128952">
    <property type="protein sequence ID" value="KAF9515285.1"/>
    <property type="molecule type" value="Genomic_DNA"/>
</dbReference>
<reference evidence="4" key="1">
    <citation type="journal article" date="2020" name="Nat. Commun.">
        <title>Large-scale genome sequencing of mycorrhizal fungi provides insights into the early evolution of symbiotic traits.</title>
        <authorList>
            <person name="Miyauchi S."/>
            <person name="Kiss E."/>
            <person name="Kuo A."/>
            <person name="Drula E."/>
            <person name="Kohler A."/>
            <person name="Sanchez-Garcia M."/>
            <person name="Morin E."/>
            <person name="Andreopoulos B."/>
            <person name="Barry K.W."/>
            <person name="Bonito G."/>
            <person name="Buee M."/>
            <person name="Carver A."/>
            <person name="Chen C."/>
            <person name="Cichocki N."/>
            <person name="Clum A."/>
            <person name="Culley D."/>
            <person name="Crous P.W."/>
            <person name="Fauchery L."/>
            <person name="Girlanda M."/>
            <person name="Hayes R.D."/>
            <person name="Keri Z."/>
            <person name="LaButti K."/>
            <person name="Lipzen A."/>
            <person name="Lombard V."/>
            <person name="Magnuson J."/>
            <person name="Maillard F."/>
            <person name="Murat C."/>
            <person name="Nolan M."/>
            <person name="Ohm R.A."/>
            <person name="Pangilinan J."/>
            <person name="Pereira M.F."/>
            <person name="Perotto S."/>
            <person name="Peter M."/>
            <person name="Pfister S."/>
            <person name="Riley R."/>
            <person name="Sitrit Y."/>
            <person name="Stielow J.B."/>
            <person name="Szollosi G."/>
            <person name="Zifcakova L."/>
            <person name="Stursova M."/>
            <person name="Spatafora J.W."/>
            <person name="Tedersoo L."/>
            <person name="Vaario L.M."/>
            <person name="Yamada A."/>
            <person name="Yan M."/>
            <person name="Wang P."/>
            <person name="Xu J."/>
            <person name="Bruns T."/>
            <person name="Baldrian P."/>
            <person name="Vilgalys R."/>
            <person name="Dunand C."/>
            <person name="Henrissat B."/>
            <person name="Grigoriev I.V."/>
            <person name="Hibbett D."/>
            <person name="Nagy L.G."/>
            <person name="Martin F.M."/>
        </authorList>
    </citation>
    <scope>NUCLEOTIDE SEQUENCE</scope>
    <source>
        <strain evidence="4">UP504</strain>
    </source>
</reference>
<organism evidence="4 5">
    <name type="scientific">Hydnum rufescens UP504</name>
    <dbReference type="NCBI Taxonomy" id="1448309"/>
    <lineage>
        <taxon>Eukaryota</taxon>
        <taxon>Fungi</taxon>
        <taxon>Dikarya</taxon>
        <taxon>Basidiomycota</taxon>
        <taxon>Agaricomycotina</taxon>
        <taxon>Agaricomycetes</taxon>
        <taxon>Cantharellales</taxon>
        <taxon>Hydnaceae</taxon>
        <taxon>Hydnum</taxon>
    </lineage>
</organism>
<dbReference type="GO" id="GO:0005874">
    <property type="term" value="C:microtubule"/>
    <property type="evidence" value="ECO:0007669"/>
    <property type="project" value="UniProtKB-KW"/>
</dbReference>
<keyword evidence="2 3" id="KW-0143">Chaperone</keyword>
<keyword evidence="3" id="KW-0493">Microtubule</keyword>
<sequence>AALHKQLKIKTGSLKRLIKEHKLYIKESEDQRVKLGKLVEDKADDWDVKNAKKMLEEGNKMVGHGQSLVSKATAELEELVV</sequence>
<evidence type="ECO:0000256" key="2">
    <source>
        <dbReference type="ARBA" id="ARBA00023186"/>
    </source>
</evidence>
<dbReference type="PANTHER" id="PTHR21500">
    <property type="entry name" value="TUBULIN-SPECIFIC CHAPERONE A"/>
    <property type="match status" value="1"/>
</dbReference>
<name>A0A9P6B0J9_9AGAM</name>
<dbReference type="Gene3D" id="1.20.58.90">
    <property type="match status" value="1"/>
</dbReference>
<comment type="caution">
    <text evidence="4">The sequence shown here is derived from an EMBL/GenBank/DDBJ whole genome shotgun (WGS) entry which is preliminary data.</text>
</comment>
<comment type="subcellular location">
    <subcellularLocation>
        <location evidence="3">Cytoplasm</location>
        <location evidence="3">Cytoskeleton</location>
    </subcellularLocation>
</comment>
<feature type="non-terminal residue" evidence="4">
    <location>
        <position position="81"/>
    </location>
</feature>
<dbReference type="InterPro" id="IPR004226">
    <property type="entry name" value="TBCA"/>
</dbReference>
<dbReference type="PANTHER" id="PTHR21500:SF0">
    <property type="entry name" value="TUBULIN-SPECIFIC CHAPERONE A"/>
    <property type="match status" value="1"/>
</dbReference>
<evidence type="ECO:0000256" key="3">
    <source>
        <dbReference type="RuleBase" id="RU364030"/>
    </source>
</evidence>
<keyword evidence="3" id="KW-0206">Cytoskeleton</keyword>
<comment type="similarity">
    <text evidence="1 3">Belongs to the TBCA family.</text>
</comment>
<gene>
    <name evidence="4" type="ORF">BS47DRAFT_1246435</name>
</gene>
<dbReference type="InterPro" id="IPR036126">
    <property type="entry name" value="TBCA_sf"/>
</dbReference>
<accession>A0A9P6B0J9</accession>
<dbReference type="GO" id="GO:0007023">
    <property type="term" value="P:post-chaperonin tubulin folding pathway"/>
    <property type="evidence" value="ECO:0007669"/>
    <property type="project" value="UniProtKB-UniRule"/>
</dbReference>
<proteinExistence type="inferred from homology"/>
<protein>
    <recommendedName>
        <fullName evidence="3">Tubulin-specific chaperone A</fullName>
    </recommendedName>
</protein>
<comment type="subunit">
    <text evidence="3">Supercomplex made of cofactors A to E. Cofactors A and D function by capturing and stabilizing tubulin in a quasi-native conformation. Cofactor E binds to the cofactor D-tubulin complex; interaction with cofactor C then causes the release of tubulin polypeptides that are committed to the native state.</text>
</comment>
<feature type="non-terminal residue" evidence="4">
    <location>
        <position position="1"/>
    </location>
</feature>
<evidence type="ECO:0000256" key="1">
    <source>
        <dbReference type="ARBA" id="ARBA00006806"/>
    </source>
</evidence>
<evidence type="ECO:0000313" key="5">
    <source>
        <dbReference type="Proteomes" id="UP000886523"/>
    </source>
</evidence>
<dbReference type="Proteomes" id="UP000886523">
    <property type="component" value="Unassembled WGS sequence"/>
</dbReference>
<dbReference type="OrthoDB" id="296187at2759"/>
<dbReference type="GO" id="GO:0007021">
    <property type="term" value="P:tubulin complex assembly"/>
    <property type="evidence" value="ECO:0007669"/>
    <property type="project" value="UniProtKB-UniRule"/>
</dbReference>
<dbReference type="Pfam" id="PF02970">
    <property type="entry name" value="TBCA"/>
    <property type="match status" value="1"/>
</dbReference>
<keyword evidence="5" id="KW-1185">Reference proteome</keyword>